<proteinExistence type="predicted"/>
<keyword evidence="2" id="KW-0378">Hydrolase</keyword>
<dbReference type="PROSITE" id="PS51462">
    <property type="entry name" value="NUDIX"/>
    <property type="match status" value="1"/>
</dbReference>
<evidence type="ECO:0000256" key="2">
    <source>
        <dbReference type="ARBA" id="ARBA00022801"/>
    </source>
</evidence>
<comment type="caution">
    <text evidence="3">The sequence shown here is derived from an EMBL/GenBank/DDBJ whole genome shotgun (WGS) entry which is preliminary data.</text>
</comment>
<dbReference type="SUPFAM" id="SSF55811">
    <property type="entry name" value="Nudix"/>
    <property type="match status" value="1"/>
</dbReference>
<dbReference type="CDD" id="cd03424">
    <property type="entry name" value="NUDIX_ADPRase_Nudt5_UGPPase_Nudt14"/>
    <property type="match status" value="1"/>
</dbReference>
<dbReference type="Gene3D" id="3.90.79.10">
    <property type="entry name" value="Nucleoside Triphosphate Pyrophosphohydrolase"/>
    <property type="match status" value="1"/>
</dbReference>
<dbReference type="InterPro" id="IPR020084">
    <property type="entry name" value="NUDIX_hydrolase_CS"/>
</dbReference>
<dbReference type="STRING" id="1849491.BVH56_03935"/>
<dbReference type="PANTHER" id="PTHR11839">
    <property type="entry name" value="UDP/ADP-SUGAR PYROPHOSPHATASE"/>
    <property type="match status" value="1"/>
</dbReference>
<dbReference type="GO" id="GO:0005829">
    <property type="term" value="C:cytosol"/>
    <property type="evidence" value="ECO:0007669"/>
    <property type="project" value="TreeGrafter"/>
</dbReference>
<dbReference type="Pfam" id="PF00293">
    <property type="entry name" value="NUDIX"/>
    <property type="match status" value="1"/>
</dbReference>
<comment type="cofactor">
    <cofactor evidence="1">
        <name>Mg(2+)</name>
        <dbReference type="ChEBI" id="CHEBI:18420"/>
    </cofactor>
</comment>
<accession>A0A3N5BJL7</accession>
<name>A0A1Q1G198_9BACL</name>
<dbReference type="GO" id="GO:0016787">
    <property type="term" value="F:hydrolase activity"/>
    <property type="evidence" value="ECO:0007669"/>
    <property type="project" value="UniProtKB-KW"/>
</dbReference>
<dbReference type="OrthoDB" id="9806150at2"/>
<reference evidence="3 4" key="1">
    <citation type="submission" date="2018-11" db="EMBL/GenBank/DDBJ databases">
        <title>Genomic Encyclopedia of Type Strains, Phase IV (KMG-IV): sequencing the most valuable type-strain genomes for metagenomic binning, comparative biology and taxonomic classification.</title>
        <authorList>
            <person name="Goeker M."/>
        </authorList>
    </citation>
    <scope>NUCLEOTIDE SEQUENCE [LARGE SCALE GENOMIC DNA]</scope>
    <source>
        <strain evidence="3 4">DSM 29158</strain>
    </source>
</reference>
<dbReference type="PANTHER" id="PTHR11839:SF18">
    <property type="entry name" value="NUDIX HYDROLASE DOMAIN-CONTAINING PROTEIN"/>
    <property type="match status" value="1"/>
</dbReference>
<dbReference type="InterPro" id="IPR000086">
    <property type="entry name" value="NUDIX_hydrolase_dom"/>
</dbReference>
<dbReference type="FunFam" id="3.90.79.10:FF:000024">
    <property type="entry name" value="ADP-ribose pyrophosphatase"/>
    <property type="match status" value="1"/>
</dbReference>
<sequence>MGNSEKKLYETTEFKGRIIEVKKSEVLLPNGKKANREVVYHPGAVAILAINERQEVIFVKQYRLSVDQELLEIPAGKIEQNEQPIDCAKRELMEETGYSSNDLRLIADVYVSPGITDERLYIYHAQNISEQTNQSLDSDEFVTLEYLTVEKIQEGLENLTFNDAKTVIALQYYLNTLDDE</sequence>
<dbReference type="InterPro" id="IPR015797">
    <property type="entry name" value="NUDIX_hydrolase-like_dom_sf"/>
</dbReference>
<gene>
    <name evidence="3" type="ORF">EDD62_0694</name>
</gene>
<dbReference type="RefSeq" id="WP_077140207.1">
    <property type="nucleotide sequence ID" value="NZ_CBCSGK010000003.1"/>
</dbReference>
<evidence type="ECO:0000313" key="3">
    <source>
        <dbReference type="EMBL" id="RPF58056.1"/>
    </source>
</evidence>
<evidence type="ECO:0000256" key="1">
    <source>
        <dbReference type="ARBA" id="ARBA00001946"/>
    </source>
</evidence>
<dbReference type="PROSITE" id="PS00893">
    <property type="entry name" value="NUDIX_BOX"/>
    <property type="match status" value="1"/>
</dbReference>
<keyword evidence="4" id="KW-1185">Reference proteome</keyword>
<protein>
    <submittedName>
        <fullName evidence="3">ADP-ribose pyrophosphatase</fullName>
    </submittedName>
</protein>
<dbReference type="AlphaFoldDB" id="A0A1Q1G198"/>
<dbReference type="EMBL" id="RKRK01000002">
    <property type="protein sequence ID" value="RPF58056.1"/>
    <property type="molecule type" value="Genomic_DNA"/>
</dbReference>
<dbReference type="GO" id="GO:0006753">
    <property type="term" value="P:nucleoside phosphate metabolic process"/>
    <property type="evidence" value="ECO:0007669"/>
    <property type="project" value="TreeGrafter"/>
</dbReference>
<accession>A0A1Q1G198</accession>
<dbReference type="GO" id="GO:0019693">
    <property type="term" value="P:ribose phosphate metabolic process"/>
    <property type="evidence" value="ECO:0007669"/>
    <property type="project" value="TreeGrafter"/>
</dbReference>
<dbReference type="Proteomes" id="UP000277108">
    <property type="component" value="Unassembled WGS sequence"/>
</dbReference>
<evidence type="ECO:0000313" key="4">
    <source>
        <dbReference type="Proteomes" id="UP000277108"/>
    </source>
</evidence>
<organism evidence="3 4">
    <name type="scientific">Abyssicoccus albus</name>
    <dbReference type="NCBI Taxonomy" id="1817405"/>
    <lineage>
        <taxon>Bacteria</taxon>
        <taxon>Bacillati</taxon>
        <taxon>Bacillota</taxon>
        <taxon>Bacilli</taxon>
        <taxon>Bacillales</taxon>
        <taxon>Abyssicoccaceae</taxon>
    </lineage>
</organism>